<organism evidence="1 2">
    <name type="scientific">Corchorus capsularis</name>
    <name type="common">Jute</name>
    <dbReference type="NCBI Taxonomy" id="210143"/>
    <lineage>
        <taxon>Eukaryota</taxon>
        <taxon>Viridiplantae</taxon>
        <taxon>Streptophyta</taxon>
        <taxon>Embryophyta</taxon>
        <taxon>Tracheophyta</taxon>
        <taxon>Spermatophyta</taxon>
        <taxon>Magnoliopsida</taxon>
        <taxon>eudicotyledons</taxon>
        <taxon>Gunneridae</taxon>
        <taxon>Pentapetalae</taxon>
        <taxon>rosids</taxon>
        <taxon>malvids</taxon>
        <taxon>Malvales</taxon>
        <taxon>Malvaceae</taxon>
        <taxon>Grewioideae</taxon>
        <taxon>Apeibeae</taxon>
        <taxon>Corchorus</taxon>
    </lineage>
</organism>
<reference evidence="1 2" key="1">
    <citation type="submission" date="2013-09" db="EMBL/GenBank/DDBJ databases">
        <title>Corchorus capsularis genome sequencing.</title>
        <authorList>
            <person name="Alam M."/>
            <person name="Haque M.S."/>
            <person name="Islam M.S."/>
            <person name="Emdad E.M."/>
            <person name="Islam M.M."/>
            <person name="Ahmed B."/>
            <person name="Halim A."/>
            <person name="Hossen Q.M.M."/>
            <person name="Hossain M.Z."/>
            <person name="Ahmed R."/>
            <person name="Khan M.M."/>
            <person name="Islam R."/>
            <person name="Rashid M.M."/>
            <person name="Khan S.A."/>
            <person name="Rahman M.S."/>
            <person name="Alam M."/>
        </authorList>
    </citation>
    <scope>NUCLEOTIDE SEQUENCE [LARGE SCALE GENOMIC DNA]</scope>
    <source>
        <strain evidence="2">cv. CVL-1</strain>
        <tissue evidence="1">Whole seedling</tissue>
    </source>
</reference>
<sequence>MAPGPRLCVRKNKAASATMVQPSCI</sequence>
<dbReference type="Gramene" id="OMO54770">
    <property type="protein sequence ID" value="OMO54770"/>
    <property type="gene ID" value="CCACVL1_27595"/>
</dbReference>
<evidence type="ECO:0000313" key="1">
    <source>
        <dbReference type="EMBL" id="OMO54770.1"/>
    </source>
</evidence>
<evidence type="ECO:0000313" key="2">
    <source>
        <dbReference type="Proteomes" id="UP000188268"/>
    </source>
</evidence>
<dbReference type="AlphaFoldDB" id="A0A1R3G9T1"/>
<name>A0A1R3G9T1_COCAP</name>
<proteinExistence type="predicted"/>
<gene>
    <name evidence="1" type="ORF">CCACVL1_27595</name>
</gene>
<accession>A0A1R3G9T1</accession>
<protein>
    <submittedName>
        <fullName evidence="1">Uncharacterized protein</fullName>
    </submittedName>
</protein>
<keyword evidence="2" id="KW-1185">Reference proteome</keyword>
<dbReference type="EMBL" id="AWWV01014883">
    <property type="protein sequence ID" value="OMO54770.1"/>
    <property type="molecule type" value="Genomic_DNA"/>
</dbReference>
<dbReference type="Proteomes" id="UP000188268">
    <property type="component" value="Unassembled WGS sequence"/>
</dbReference>
<comment type="caution">
    <text evidence="1">The sequence shown here is derived from an EMBL/GenBank/DDBJ whole genome shotgun (WGS) entry which is preliminary data.</text>
</comment>